<accession>A0AAU9JQN9</accession>
<dbReference type="Gene3D" id="1.10.510.10">
    <property type="entry name" value="Transferase(Phosphotransferase) domain 1"/>
    <property type="match status" value="1"/>
</dbReference>
<dbReference type="CDD" id="cd14003">
    <property type="entry name" value="STKc_AMPK-like"/>
    <property type="match status" value="1"/>
</dbReference>
<dbReference type="PANTHER" id="PTHR24346">
    <property type="entry name" value="MAP/MICROTUBULE AFFINITY-REGULATING KINASE"/>
    <property type="match status" value="1"/>
</dbReference>
<evidence type="ECO:0000256" key="7">
    <source>
        <dbReference type="SAM" id="MobiDB-lite"/>
    </source>
</evidence>
<dbReference type="EMBL" id="CAJZBQ010000041">
    <property type="protein sequence ID" value="CAG9326627.1"/>
    <property type="molecule type" value="Genomic_DNA"/>
</dbReference>
<evidence type="ECO:0000256" key="3">
    <source>
        <dbReference type="ARBA" id="ARBA00022679"/>
    </source>
</evidence>
<keyword evidence="2" id="KW-0723">Serine/threonine-protein kinase</keyword>
<evidence type="ECO:0000313" key="9">
    <source>
        <dbReference type="EMBL" id="CAG9326627.1"/>
    </source>
</evidence>
<dbReference type="SUPFAM" id="SSF56112">
    <property type="entry name" value="Protein kinase-like (PK-like)"/>
    <property type="match status" value="1"/>
</dbReference>
<keyword evidence="6" id="KW-0067">ATP-binding</keyword>
<feature type="region of interest" description="Disordered" evidence="7">
    <location>
        <begin position="315"/>
        <end position="420"/>
    </location>
</feature>
<gene>
    <name evidence="9" type="ORF">BSTOLATCC_MIC41901</name>
</gene>
<evidence type="ECO:0000256" key="5">
    <source>
        <dbReference type="ARBA" id="ARBA00022777"/>
    </source>
</evidence>
<feature type="compositionally biased region" description="Polar residues" evidence="7">
    <location>
        <begin position="390"/>
        <end position="400"/>
    </location>
</feature>
<dbReference type="PANTHER" id="PTHR24346:SF82">
    <property type="entry name" value="KP78A-RELATED"/>
    <property type="match status" value="1"/>
</dbReference>
<dbReference type="PROSITE" id="PS00108">
    <property type="entry name" value="PROTEIN_KINASE_ST"/>
    <property type="match status" value="1"/>
</dbReference>
<protein>
    <recommendedName>
        <fullName evidence="8">Protein kinase domain-containing protein</fullName>
    </recommendedName>
</protein>
<dbReference type="Pfam" id="PF00069">
    <property type="entry name" value="Pkinase"/>
    <property type="match status" value="1"/>
</dbReference>
<organism evidence="9 10">
    <name type="scientific">Blepharisma stoltei</name>
    <dbReference type="NCBI Taxonomy" id="1481888"/>
    <lineage>
        <taxon>Eukaryota</taxon>
        <taxon>Sar</taxon>
        <taxon>Alveolata</taxon>
        <taxon>Ciliophora</taxon>
        <taxon>Postciliodesmatophora</taxon>
        <taxon>Heterotrichea</taxon>
        <taxon>Heterotrichida</taxon>
        <taxon>Blepharismidae</taxon>
        <taxon>Blepharisma</taxon>
    </lineage>
</organism>
<sequence>MVHHPNVIQLYEIIESTKQLYLIMEFANGGELFDYIVSKGRVKEGEACKFFQQILSGISYLHRLNISHRDLKPENLLLDEKNNIKIIDFGLSNIYRPGELLKTACGSPCYAAPEMIAGKRYHGNRVDIWSTGIILYALICGYLPFEDPNTAALYKKILSGTYVCPKWISTDGKDLMKRILNTNPEERYTIDMIKRHPWYSLHHPQAVNIETDVQIDEDILKELPKYGIDSEAARINLQSNKHNNITTTYYLVKKKWIEEKPKLSSTFIKTIRNEEMMKTLDRKPFESTGGSSSKDHDLVYKGPILRSYFKHTRAENAQSAVRGRQNVYMSSVSPHSPREQRSSSINTSTRPPVAPLIPRIPSKSKQSVSPRPIRGGRTYVISARTKTPLDHQSLNSSLRQSPRVGIDTSSKADDFSFRLS</sequence>
<evidence type="ECO:0000256" key="2">
    <source>
        <dbReference type="ARBA" id="ARBA00022527"/>
    </source>
</evidence>
<comment type="subunit">
    <text evidence="1">Monomer.</text>
</comment>
<dbReference type="InterPro" id="IPR011009">
    <property type="entry name" value="Kinase-like_dom_sf"/>
</dbReference>
<dbReference type="FunFam" id="1.10.510.10:FF:000571">
    <property type="entry name" value="Maternal embryonic leucine zipper kinase"/>
    <property type="match status" value="1"/>
</dbReference>
<keyword evidence="5" id="KW-0418">Kinase</keyword>
<dbReference type="PROSITE" id="PS50011">
    <property type="entry name" value="PROTEIN_KINASE_DOM"/>
    <property type="match status" value="1"/>
</dbReference>
<dbReference type="GO" id="GO:0005737">
    <property type="term" value="C:cytoplasm"/>
    <property type="evidence" value="ECO:0007669"/>
    <property type="project" value="TreeGrafter"/>
</dbReference>
<dbReference type="GO" id="GO:0035556">
    <property type="term" value="P:intracellular signal transduction"/>
    <property type="evidence" value="ECO:0007669"/>
    <property type="project" value="TreeGrafter"/>
</dbReference>
<dbReference type="InterPro" id="IPR008271">
    <property type="entry name" value="Ser/Thr_kinase_AS"/>
</dbReference>
<feature type="domain" description="Protein kinase" evidence="8">
    <location>
        <begin position="1"/>
        <end position="199"/>
    </location>
</feature>
<dbReference type="InterPro" id="IPR000719">
    <property type="entry name" value="Prot_kinase_dom"/>
</dbReference>
<evidence type="ECO:0000256" key="6">
    <source>
        <dbReference type="ARBA" id="ARBA00022840"/>
    </source>
</evidence>
<name>A0AAU9JQN9_9CILI</name>
<reference evidence="9" key="1">
    <citation type="submission" date="2021-09" db="EMBL/GenBank/DDBJ databases">
        <authorList>
            <consortium name="AG Swart"/>
            <person name="Singh M."/>
            <person name="Singh A."/>
            <person name="Seah K."/>
            <person name="Emmerich C."/>
        </authorList>
    </citation>
    <scope>NUCLEOTIDE SEQUENCE</scope>
    <source>
        <strain evidence="9">ATCC30299</strain>
    </source>
</reference>
<evidence type="ECO:0000256" key="4">
    <source>
        <dbReference type="ARBA" id="ARBA00022741"/>
    </source>
</evidence>
<proteinExistence type="predicted"/>
<keyword evidence="3" id="KW-0808">Transferase</keyword>
<dbReference type="GO" id="GO:0005524">
    <property type="term" value="F:ATP binding"/>
    <property type="evidence" value="ECO:0007669"/>
    <property type="project" value="UniProtKB-KW"/>
</dbReference>
<dbReference type="CDD" id="cd14335">
    <property type="entry name" value="UBA_SnRK1_plant"/>
    <property type="match status" value="1"/>
</dbReference>
<feature type="compositionally biased region" description="Basic and acidic residues" evidence="7">
    <location>
        <begin position="410"/>
        <end position="420"/>
    </location>
</feature>
<evidence type="ECO:0000313" key="10">
    <source>
        <dbReference type="Proteomes" id="UP001162131"/>
    </source>
</evidence>
<dbReference type="AlphaFoldDB" id="A0AAU9JQN9"/>
<keyword evidence="10" id="KW-1185">Reference proteome</keyword>
<dbReference type="Proteomes" id="UP001162131">
    <property type="component" value="Unassembled WGS sequence"/>
</dbReference>
<keyword evidence="4" id="KW-0547">Nucleotide-binding</keyword>
<dbReference type="SMART" id="SM00220">
    <property type="entry name" value="S_TKc"/>
    <property type="match status" value="1"/>
</dbReference>
<evidence type="ECO:0000259" key="8">
    <source>
        <dbReference type="PROSITE" id="PS50011"/>
    </source>
</evidence>
<evidence type="ECO:0000256" key="1">
    <source>
        <dbReference type="ARBA" id="ARBA00011245"/>
    </source>
</evidence>
<dbReference type="GO" id="GO:0004674">
    <property type="term" value="F:protein serine/threonine kinase activity"/>
    <property type="evidence" value="ECO:0007669"/>
    <property type="project" value="UniProtKB-KW"/>
</dbReference>
<comment type="caution">
    <text evidence="9">The sequence shown here is derived from an EMBL/GenBank/DDBJ whole genome shotgun (WGS) entry which is preliminary data.</text>
</comment>